<comment type="caution">
    <text evidence="3">The sequence shown here is derived from an EMBL/GenBank/DDBJ whole genome shotgun (WGS) entry which is preliminary data.</text>
</comment>
<gene>
    <name evidence="3" type="ORF">HQ497_08460</name>
</gene>
<dbReference type="PANTHER" id="PTHR38036">
    <property type="entry name" value="UPF0250 PROTEIN YBED"/>
    <property type="match status" value="1"/>
</dbReference>
<sequence>MNEESMSAPVIEFPCSYPIKVVANSHPELVARVVTILQGYDATVSLDKVKERPSSKGNYAAVTVQFIATGEPQLKALFAELKTHSWVHMVL</sequence>
<dbReference type="GO" id="GO:0005829">
    <property type="term" value="C:cytosol"/>
    <property type="evidence" value="ECO:0007669"/>
    <property type="project" value="TreeGrafter"/>
</dbReference>
<dbReference type="AlphaFoldDB" id="A0A973A843"/>
<evidence type="ECO:0000256" key="2">
    <source>
        <dbReference type="HAMAP-Rule" id="MF_00659"/>
    </source>
</evidence>
<dbReference type="Pfam" id="PF04359">
    <property type="entry name" value="DUF493"/>
    <property type="match status" value="1"/>
</dbReference>
<evidence type="ECO:0000313" key="4">
    <source>
        <dbReference type="Proteomes" id="UP000754644"/>
    </source>
</evidence>
<reference evidence="3" key="1">
    <citation type="submission" date="2020-05" db="EMBL/GenBank/DDBJ databases">
        <title>Sulfur intermediates as new biogeochemical hubs in an aquatic model microbial ecosystem.</title>
        <authorList>
            <person name="Vigneron A."/>
        </authorList>
    </citation>
    <scope>NUCLEOTIDE SEQUENCE</scope>
    <source>
        <strain evidence="3">Bin.250</strain>
    </source>
</reference>
<dbReference type="InterPro" id="IPR007454">
    <property type="entry name" value="UPF0250_YbeD-like"/>
</dbReference>
<dbReference type="Proteomes" id="UP000754644">
    <property type="component" value="Unassembled WGS sequence"/>
</dbReference>
<dbReference type="SUPFAM" id="SSF117991">
    <property type="entry name" value="YbeD/HP0495-like"/>
    <property type="match status" value="1"/>
</dbReference>
<organism evidence="3 4">
    <name type="scientific">SAR86 cluster bacterium</name>
    <dbReference type="NCBI Taxonomy" id="2030880"/>
    <lineage>
        <taxon>Bacteria</taxon>
        <taxon>Pseudomonadati</taxon>
        <taxon>Pseudomonadota</taxon>
        <taxon>Gammaproteobacteria</taxon>
        <taxon>SAR86 cluster</taxon>
    </lineage>
</organism>
<dbReference type="InterPro" id="IPR027471">
    <property type="entry name" value="YbeD-like_sf"/>
</dbReference>
<dbReference type="EMBL" id="JABMOJ010000315">
    <property type="protein sequence ID" value="NQV65384.1"/>
    <property type="molecule type" value="Genomic_DNA"/>
</dbReference>
<proteinExistence type="inferred from homology"/>
<comment type="similarity">
    <text evidence="1 2">Belongs to the UPF0250 family.</text>
</comment>
<evidence type="ECO:0000256" key="1">
    <source>
        <dbReference type="ARBA" id="ARBA00008460"/>
    </source>
</evidence>
<name>A0A973A843_9GAMM</name>
<dbReference type="Gene3D" id="3.30.70.260">
    <property type="match status" value="1"/>
</dbReference>
<protein>
    <recommendedName>
        <fullName evidence="2">UPF0250 protein HQ497_08460</fullName>
    </recommendedName>
</protein>
<accession>A0A973A843</accession>
<dbReference type="PANTHER" id="PTHR38036:SF1">
    <property type="entry name" value="UPF0250 PROTEIN YBED"/>
    <property type="match status" value="1"/>
</dbReference>
<dbReference type="HAMAP" id="MF_00659">
    <property type="entry name" value="UPF0250"/>
    <property type="match status" value="1"/>
</dbReference>
<evidence type="ECO:0000313" key="3">
    <source>
        <dbReference type="EMBL" id="NQV65384.1"/>
    </source>
</evidence>